<keyword evidence="7" id="KW-0479">Metal-binding</keyword>
<dbReference type="Proteomes" id="UP000534783">
    <property type="component" value="Unassembled WGS sequence"/>
</dbReference>
<proteinExistence type="inferred from homology"/>
<keyword evidence="7" id="KW-0862">Zinc</keyword>
<organism evidence="9 10">
    <name type="scientific">Candidatus Manganitrophus noduliformans</name>
    <dbReference type="NCBI Taxonomy" id="2606439"/>
    <lineage>
        <taxon>Bacteria</taxon>
        <taxon>Pseudomonadati</taxon>
        <taxon>Nitrospirota</taxon>
        <taxon>Nitrospiria</taxon>
        <taxon>Candidatus Troglogloeales</taxon>
        <taxon>Candidatus Manganitrophaceae</taxon>
        <taxon>Candidatus Manganitrophus</taxon>
    </lineage>
</organism>
<comment type="caution">
    <text evidence="9">The sequence shown here is derived from an EMBL/GenBank/DDBJ whole genome shotgun (WGS) entry which is preliminary data.</text>
</comment>
<sequence>MERIEIDTATEKKEGLAGEHFRLLHRSEGTPARRGVVRTFHGEIQTPAFMPVGTLGSVKGMSPEDLERLGARIILGNAYHLYLRPGHEFIARRGGLHSFIGWNRPILTDSGGYQIFSLNLLTKVTDEGVTFQSHLDGSRHFITPEKAIEIEEGLGADIIMAFDECLPYPSDYAKTAASLERTLDWARRCKAAHRREDQFLYGIVQGGFYEDLRKKGAEGLLEIGFDGIAVGGLSVGEPQEQMLHILDEVVPLIPEAFPRYLMGVGTPEDLVEGVMRGIDLFDCVLPTRHARTGSLFTSRGEVHIKNARYTEDDRPLDADCGCYTCRNFSRAYLRHLFMAKELLAIRLNTLHNLYYYLTLMEGLRQAIEKDRLGSFRNEFYQKRNPEIEGAEPEA</sequence>
<dbReference type="EMBL" id="VTOW01000002">
    <property type="protein sequence ID" value="NKE71470.1"/>
    <property type="molecule type" value="Genomic_DNA"/>
</dbReference>
<dbReference type="Gene3D" id="3.20.20.105">
    <property type="entry name" value="Queuine tRNA-ribosyltransferase-like"/>
    <property type="match status" value="1"/>
</dbReference>
<keyword evidence="5 7" id="KW-0671">Queuosine biosynthesis</keyword>
<feature type="binding site" evidence="7">
    <location>
        <position position="205"/>
    </location>
    <ligand>
        <name>substrate</name>
    </ligand>
</feature>
<evidence type="ECO:0000256" key="1">
    <source>
        <dbReference type="ARBA" id="ARBA00004691"/>
    </source>
</evidence>
<keyword evidence="10" id="KW-1185">Reference proteome</keyword>
<evidence type="ECO:0000256" key="2">
    <source>
        <dbReference type="ARBA" id="ARBA00022676"/>
    </source>
</evidence>
<dbReference type="UniPathway" id="UPA00392"/>
<feature type="binding site" evidence="7">
    <location>
        <begin position="109"/>
        <end position="113"/>
    </location>
    <ligand>
        <name>substrate</name>
    </ligand>
</feature>
<keyword evidence="4 7" id="KW-0819">tRNA processing</keyword>
<dbReference type="RefSeq" id="WP_168060128.1">
    <property type="nucleotide sequence ID" value="NZ_VTOW01000002.1"/>
</dbReference>
<evidence type="ECO:0000256" key="5">
    <source>
        <dbReference type="ARBA" id="ARBA00022785"/>
    </source>
</evidence>
<dbReference type="GO" id="GO:0046872">
    <property type="term" value="F:metal ion binding"/>
    <property type="evidence" value="ECO:0007669"/>
    <property type="project" value="UniProtKB-KW"/>
</dbReference>
<dbReference type="Pfam" id="PF01702">
    <property type="entry name" value="TGT"/>
    <property type="match status" value="1"/>
</dbReference>
<feature type="binding site" evidence="7">
    <location>
        <position position="163"/>
    </location>
    <ligand>
        <name>substrate</name>
    </ligand>
</feature>
<feature type="region of interest" description="RNA binding; important for wobble base 34 recognition" evidence="7">
    <location>
        <begin position="287"/>
        <end position="291"/>
    </location>
</feature>
<comment type="pathway">
    <text evidence="1 7">tRNA modification; tRNA-queuosine biosynthesis.</text>
</comment>
<comment type="subunit">
    <text evidence="7">Homodimer. Within each dimer, one monomer is responsible for RNA recognition and catalysis, while the other monomer binds to the replacement base PreQ1.</text>
</comment>
<protein>
    <recommendedName>
        <fullName evidence="7">Queuine tRNA-ribosyltransferase</fullName>
        <ecNumber evidence="7">2.4.2.29</ecNumber>
    </recommendedName>
    <alternativeName>
        <fullName evidence="7">Guanine insertion enzyme</fullName>
    </alternativeName>
    <alternativeName>
        <fullName evidence="7">tRNA-guanine transglycosylase</fullName>
    </alternativeName>
</protein>
<dbReference type="GO" id="GO:0008616">
    <property type="term" value="P:tRNA queuosine(34) biosynthetic process"/>
    <property type="evidence" value="ECO:0007669"/>
    <property type="project" value="UniProtKB-UniRule"/>
</dbReference>
<gene>
    <name evidence="7 9" type="primary">tgt</name>
    <name evidence="9" type="ORF">MNODULE_12040</name>
</gene>
<keyword evidence="2 7" id="KW-0328">Glycosyltransferase</keyword>
<dbReference type="FunFam" id="3.20.20.105:FF:000001">
    <property type="entry name" value="Queuine tRNA-ribosyltransferase"/>
    <property type="match status" value="1"/>
</dbReference>
<dbReference type="AlphaFoldDB" id="A0A7X6IBH5"/>
<comment type="cofactor">
    <cofactor evidence="7">
        <name>Zn(2+)</name>
        <dbReference type="ChEBI" id="CHEBI:29105"/>
    </cofactor>
    <text evidence="7">Binds 1 zinc ion per subunit.</text>
</comment>
<reference evidence="9 10" key="1">
    <citation type="journal article" date="2020" name="Nature">
        <title>Bacterial chemolithoautotrophy via manganese oxidation.</title>
        <authorList>
            <person name="Yu H."/>
            <person name="Leadbetter J.R."/>
        </authorList>
    </citation>
    <scope>NUCLEOTIDE SEQUENCE [LARGE SCALE GENOMIC DNA]</scope>
    <source>
        <strain evidence="9 10">Mn-1</strain>
    </source>
</reference>
<dbReference type="InterPro" id="IPR050076">
    <property type="entry name" value="ArchSynthase1/Queuine_TRR"/>
</dbReference>
<evidence type="ECO:0000259" key="8">
    <source>
        <dbReference type="Pfam" id="PF01702"/>
    </source>
</evidence>
<dbReference type="InterPro" id="IPR036511">
    <property type="entry name" value="TGT-like_sf"/>
</dbReference>
<dbReference type="GO" id="GO:0008479">
    <property type="term" value="F:tRNA-guanosine(34) queuine transglycosylase activity"/>
    <property type="evidence" value="ECO:0007669"/>
    <property type="project" value="UniProtKB-UniRule"/>
</dbReference>
<feature type="active site" description="Nucleophile" evidence="7">
    <location>
        <position position="282"/>
    </location>
</feature>
<dbReference type="PANTHER" id="PTHR46499">
    <property type="entry name" value="QUEUINE TRNA-RIBOSYLTRANSFERASE"/>
    <property type="match status" value="1"/>
</dbReference>
<dbReference type="NCBIfam" id="TIGR00430">
    <property type="entry name" value="Q_tRNA_tgt"/>
    <property type="match status" value="1"/>
</dbReference>
<feature type="active site" description="Proton acceptor" evidence="7">
    <location>
        <position position="109"/>
    </location>
</feature>
<dbReference type="NCBIfam" id="TIGR00449">
    <property type="entry name" value="tgt_general"/>
    <property type="match status" value="1"/>
</dbReference>
<feature type="binding site" evidence="7">
    <location>
        <position position="325"/>
    </location>
    <ligand>
        <name>Zn(2+)</name>
        <dbReference type="ChEBI" id="CHEBI:29105"/>
    </ligand>
</feature>
<evidence type="ECO:0000256" key="6">
    <source>
        <dbReference type="ARBA" id="ARBA00050112"/>
    </source>
</evidence>
<evidence type="ECO:0000256" key="7">
    <source>
        <dbReference type="HAMAP-Rule" id="MF_00168"/>
    </source>
</evidence>
<comment type="function">
    <text evidence="7">Catalyzes the base-exchange of a guanine (G) residue with the queuine precursor 7-aminomethyl-7-deazaguanine (PreQ1) at position 34 (anticodon wobble position) in tRNAs with GU(N) anticodons (tRNA-Asp, -Asn, -His and -Tyr). Catalysis occurs through a double-displacement mechanism. The nucleophile active site attacks the C1' of nucleotide 34 to detach the guanine base from the RNA, forming a covalent enzyme-RNA intermediate. The proton acceptor active site deprotonates the incoming PreQ1, allowing a nucleophilic attack on the C1' of the ribose to form the product. After dissociation, two additional enzymatic reactions on the tRNA convert PreQ1 to queuine (Q), resulting in the hypermodified nucleoside queuosine (7-(((4,5-cis-dihydroxy-2-cyclopenten-1-yl)amino)methyl)-7-deazaguanosine).</text>
</comment>
<name>A0A7X6IBH5_9BACT</name>
<feature type="region of interest" description="RNA binding" evidence="7">
    <location>
        <begin position="263"/>
        <end position="269"/>
    </location>
</feature>
<feature type="binding site" evidence="7">
    <location>
        <position position="320"/>
    </location>
    <ligand>
        <name>Zn(2+)</name>
        <dbReference type="ChEBI" id="CHEBI:29105"/>
    </ligand>
</feature>
<keyword evidence="3 7" id="KW-0808">Transferase</keyword>
<dbReference type="InterPro" id="IPR002616">
    <property type="entry name" value="tRNA_ribo_trans-like"/>
</dbReference>
<feature type="binding site" evidence="7">
    <location>
        <position position="351"/>
    </location>
    <ligand>
        <name>Zn(2+)</name>
        <dbReference type="ChEBI" id="CHEBI:29105"/>
    </ligand>
</feature>
<accession>A0A7X6IBH5</accession>
<dbReference type="InterPro" id="IPR004803">
    <property type="entry name" value="TGT"/>
</dbReference>
<feature type="binding site" evidence="7">
    <location>
        <position position="322"/>
    </location>
    <ligand>
        <name>Zn(2+)</name>
        <dbReference type="ChEBI" id="CHEBI:29105"/>
    </ligand>
</feature>
<dbReference type="PANTHER" id="PTHR46499:SF1">
    <property type="entry name" value="QUEUINE TRNA-RIBOSYLTRANSFERASE"/>
    <property type="match status" value="1"/>
</dbReference>
<dbReference type="EC" id="2.4.2.29" evidence="7"/>
<feature type="binding site" evidence="7">
    <location>
        <position position="232"/>
    </location>
    <ligand>
        <name>substrate</name>
    </ligand>
</feature>
<evidence type="ECO:0000313" key="10">
    <source>
        <dbReference type="Proteomes" id="UP000534783"/>
    </source>
</evidence>
<evidence type="ECO:0000256" key="4">
    <source>
        <dbReference type="ARBA" id="ARBA00022694"/>
    </source>
</evidence>
<feature type="domain" description="tRNA-guanine(15) transglycosylase-like" evidence="8">
    <location>
        <begin position="32"/>
        <end position="384"/>
    </location>
</feature>
<dbReference type="HAMAP" id="MF_00168">
    <property type="entry name" value="Q_tRNA_Tgt"/>
    <property type="match status" value="1"/>
</dbReference>
<evidence type="ECO:0000313" key="9">
    <source>
        <dbReference type="EMBL" id="NKE71470.1"/>
    </source>
</evidence>
<comment type="similarity">
    <text evidence="7">Belongs to the queuine tRNA-ribosyltransferase family.</text>
</comment>
<comment type="catalytic activity">
    <reaction evidence="6 7">
        <text>7-aminomethyl-7-carbaguanine + guanosine(34) in tRNA = 7-aminomethyl-7-carbaguanosine(34) in tRNA + guanine</text>
        <dbReference type="Rhea" id="RHEA:24104"/>
        <dbReference type="Rhea" id="RHEA-COMP:10341"/>
        <dbReference type="Rhea" id="RHEA-COMP:10342"/>
        <dbReference type="ChEBI" id="CHEBI:16235"/>
        <dbReference type="ChEBI" id="CHEBI:58703"/>
        <dbReference type="ChEBI" id="CHEBI:74269"/>
        <dbReference type="ChEBI" id="CHEBI:82833"/>
        <dbReference type="EC" id="2.4.2.29"/>
    </reaction>
</comment>
<dbReference type="GO" id="GO:0005829">
    <property type="term" value="C:cytosol"/>
    <property type="evidence" value="ECO:0007669"/>
    <property type="project" value="TreeGrafter"/>
</dbReference>
<dbReference type="SUPFAM" id="SSF51713">
    <property type="entry name" value="tRNA-guanine transglycosylase"/>
    <property type="match status" value="1"/>
</dbReference>
<evidence type="ECO:0000256" key="3">
    <source>
        <dbReference type="ARBA" id="ARBA00022679"/>
    </source>
</evidence>